<evidence type="ECO:0000256" key="7">
    <source>
        <dbReference type="SAM" id="Phobius"/>
    </source>
</evidence>
<dbReference type="InterPro" id="IPR006037">
    <property type="entry name" value="RCK_C"/>
</dbReference>
<dbReference type="FunFam" id="3.30.70.1450:FF:000009">
    <property type="entry name" value="SLC13 family permease"/>
    <property type="match status" value="1"/>
</dbReference>
<dbReference type="Pfam" id="PF02080">
    <property type="entry name" value="TrkA_C"/>
    <property type="match status" value="2"/>
</dbReference>
<dbReference type="RefSeq" id="WP_145360906.1">
    <property type="nucleotide sequence ID" value="NZ_CP036265.1"/>
</dbReference>
<keyword evidence="3 7" id="KW-0812">Transmembrane</keyword>
<gene>
    <name evidence="9" type="ORF">CA12_40510</name>
</gene>
<accession>A0A517PEX0</accession>
<feature type="transmembrane region" description="Helical" evidence="7">
    <location>
        <begin position="135"/>
        <end position="154"/>
    </location>
</feature>
<name>A0A517PEX0_9PLAN</name>
<evidence type="ECO:0000259" key="8">
    <source>
        <dbReference type="PROSITE" id="PS51202"/>
    </source>
</evidence>
<proteinExistence type="predicted"/>
<keyword evidence="2" id="KW-0813">Transport</keyword>
<evidence type="ECO:0000256" key="4">
    <source>
        <dbReference type="ARBA" id="ARBA00022737"/>
    </source>
</evidence>
<dbReference type="EMBL" id="CP036265">
    <property type="protein sequence ID" value="QDT17913.1"/>
    <property type="molecule type" value="Genomic_DNA"/>
</dbReference>
<dbReference type="GO" id="GO:0005886">
    <property type="term" value="C:plasma membrane"/>
    <property type="evidence" value="ECO:0007669"/>
    <property type="project" value="TreeGrafter"/>
</dbReference>
<dbReference type="GO" id="GO:0006813">
    <property type="term" value="P:potassium ion transport"/>
    <property type="evidence" value="ECO:0007669"/>
    <property type="project" value="InterPro"/>
</dbReference>
<dbReference type="PANTHER" id="PTHR43652:SF2">
    <property type="entry name" value="BASIC AMINO ACID ANTIPORTER YFCC-RELATED"/>
    <property type="match status" value="1"/>
</dbReference>
<feature type="transmembrane region" description="Helical" evidence="7">
    <location>
        <begin position="174"/>
        <end position="194"/>
    </location>
</feature>
<evidence type="ECO:0000256" key="6">
    <source>
        <dbReference type="ARBA" id="ARBA00023136"/>
    </source>
</evidence>
<feature type="transmembrane region" description="Helical" evidence="7">
    <location>
        <begin position="28"/>
        <end position="46"/>
    </location>
</feature>
<dbReference type="PANTHER" id="PTHR43652">
    <property type="entry name" value="BASIC AMINO ACID ANTIPORTER YFCC-RELATED"/>
    <property type="match status" value="1"/>
</dbReference>
<dbReference type="AlphaFoldDB" id="A0A517PEX0"/>
<dbReference type="Gene3D" id="3.30.70.1450">
    <property type="entry name" value="Regulator of K+ conductance, C-terminal domain"/>
    <property type="match status" value="2"/>
</dbReference>
<reference evidence="9 10" key="1">
    <citation type="submission" date="2019-02" db="EMBL/GenBank/DDBJ databases">
        <title>Deep-cultivation of Planctomycetes and their phenomic and genomic characterization uncovers novel biology.</title>
        <authorList>
            <person name="Wiegand S."/>
            <person name="Jogler M."/>
            <person name="Boedeker C."/>
            <person name="Pinto D."/>
            <person name="Vollmers J."/>
            <person name="Rivas-Marin E."/>
            <person name="Kohn T."/>
            <person name="Peeters S.H."/>
            <person name="Heuer A."/>
            <person name="Rast P."/>
            <person name="Oberbeckmann S."/>
            <person name="Bunk B."/>
            <person name="Jeske O."/>
            <person name="Meyerdierks A."/>
            <person name="Storesund J.E."/>
            <person name="Kallscheuer N."/>
            <person name="Luecker S."/>
            <person name="Lage O.M."/>
            <person name="Pohl T."/>
            <person name="Merkel B.J."/>
            <person name="Hornburger P."/>
            <person name="Mueller R.-W."/>
            <person name="Bruemmer F."/>
            <person name="Labrenz M."/>
            <person name="Spormann A.M."/>
            <person name="Op den Camp H."/>
            <person name="Overmann J."/>
            <person name="Amann R."/>
            <person name="Jetten M.S.M."/>
            <person name="Mascher T."/>
            <person name="Medema M.H."/>
            <person name="Devos D.P."/>
            <person name="Kaster A.-K."/>
            <person name="Ovreas L."/>
            <person name="Rohde M."/>
            <person name="Galperin M.Y."/>
            <person name="Jogler C."/>
        </authorList>
    </citation>
    <scope>NUCLEOTIDE SEQUENCE [LARGE SCALE GENOMIC DNA]</scope>
    <source>
        <strain evidence="9 10">CA12</strain>
    </source>
</reference>
<feature type="domain" description="RCK C-terminal" evidence="8">
    <location>
        <begin position="205"/>
        <end position="290"/>
    </location>
</feature>
<feature type="transmembrane region" description="Helical" evidence="7">
    <location>
        <begin position="450"/>
        <end position="473"/>
    </location>
</feature>
<protein>
    <submittedName>
        <fullName evidence="9">Citrate transporter</fullName>
    </submittedName>
</protein>
<feature type="transmembrane region" description="Helical" evidence="7">
    <location>
        <begin position="6"/>
        <end position="23"/>
    </location>
</feature>
<dbReference type="SUPFAM" id="SSF116726">
    <property type="entry name" value="TrkA C-terminal domain-like"/>
    <property type="match status" value="2"/>
</dbReference>
<evidence type="ECO:0000313" key="10">
    <source>
        <dbReference type="Proteomes" id="UP000318741"/>
    </source>
</evidence>
<dbReference type="InterPro" id="IPR051679">
    <property type="entry name" value="DASS-Related_Transporters"/>
</dbReference>
<dbReference type="Pfam" id="PF03600">
    <property type="entry name" value="CitMHS"/>
    <property type="match status" value="1"/>
</dbReference>
<comment type="subcellular location">
    <subcellularLocation>
        <location evidence="1">Membrane</location>
        <topology evidence="1">Multi-pass membrane protein</topology>
    </subcellularLocation>
</comment>
<dbReference type="InterPro" id="IPR004680">
    <property type="entry name" value="Cit_transptr-like_dom"/>
</dbReference>
<dbReference type="Proteomes" id="UP000318741">
    <property type="component" value="Chromosome"/>
</dbReference>
<evidence type="ECO:0000256" key="5">
    <source>
        <dbReference type="ARBA" id="ARBA00022989"/>
    </source>
</evidence>
<feature type="transmembrane region" description="Helical" evidence="7">
    <location>
        <begin position="420"/>
        <end position="438"/>
    </location>
</feature>
<feature type="domain" description="RCK C-terminal" evidence="8">
    <location>
        <begin position="298"/>
        <end position="382"/>
    </location>
</feature>
<dbReference type="GO" id="GO:0008324">
    <property type="term" value="F:monoatomic cation transmembrane transporter activity"/>
    <property type="evidence" value="ECO:0007669"/>
    <property type="project" value="InterPro"/>
</dbReference>
<feature type="transmembrane region" description="Helical" evidence="7">
    <location>
        <begin position="530"/>
        <end position="549"/>
    </location>
</feature>
<dbReference type="InterPro" id="IPR036721">
    <property type="entry name" value="RCK_C_sf"/>
</dbReference>
<keyword evidence="5 7" id="KW-1133">Transmembrane helix</keyword>
<evidence type="ECO:0000256" key="3">
    <source>
        <dbReference type="ARBA" id="ARBA00022692"/>
    </source>
</evidence>
<sequence length="592" mass="63022">MGADAWITLAVVAALFVSLLKNWAPPDVLFLGAGAGLAVLGVISPAEAFAGFSNAGMLTVAALFVVVAGLRETGVLDYVGHHVLGAARTERSALARLAAAVLPMSAFLNNTPIVAMFVPVVIDWGRRHQVSPSKLLIPLSFFAILGGTCTLIGTSTNLVVNGLMVDAGLRGMSLFEIGAVGLPYAIVGLGYLFFFGGTLLPERKELLEQLEDARREYLAEMAVQPGCRLVGKTVEQAGLRQLHGLFLIEIDRAGETVAPVGPDDAIHEGDRLTFAGVVGSIIDLEKIPGLVPVADPDYEVLPSRQRSRRLCEAVVSDSSPLIGKSIRDADFRGTYGAAVVAVHRAGKRVERKIGDIVLRPGDALLLQVRPHFLRAYRHSPAFYLVSGVDDWRPVRRDRMWLSLGLFAGLLVLMTTGAVPILLTAVLTAVLMVALGCISSGDARRSIEWQVLITIAAAFGVGSALENSGAAAAVATELVEATRPWGPVAALATIYVLGSIITELITNNAAAVLMFPFCLETAKQYEADPMPFLVALMLSASASFMTPIGYQTNMMIYGPGGYRFGDFLKIGAPLNLLLGAVALVLIPWIWPFR</sequence>
<feature type="transmembrane region" description="Helical" evidence="7">
    <location>
        <begin position="569"/>
        <end position="589"/>
    </location>
</feature>
<feature type="transmembrane region" description="Helical" evidence="7">
    <location>
        <begin position="52"/>
        <end position="70"/>
    </location>
</feature>
<dbReference type="PROSITE" id="PS51202">
    <property type="entry name" value="RCK_C"/>
    <property type="match status" value="2"/>
</dbReference>
<evidence type="ECO:0000313" key="9">
    <source>
        <dbReference type="EMBL" id="QDT17913.1"/>
    </source>
</evidence>
<keyword evidence="10" id="KW-1185">Reference proteome</keyword>
<evidence type="ECO:0000256" key="1">
    <source>
        <dbReference type="ARBA" id="ARBA00004141"/>
    </source>
</evidence>
<organism evidence="9 10">
    <name type="scientific">Alienimonas californiensis</name>
    <dbReference type="NCBI Taxonomy" id="2527989"/>
    <lineage>
        <taxon>Bacteria</taxon>
        <taxon>Pseudomonadati</taxon>
        <taxon>Planctomycetota</taxon>
        <taxon>Planctomycetia</taxon>
        <taxon>Planctomycetales</taxon>
        <taxon>Planctomycetaceae</taxon>
        <taxon>Alienimonas</taxon>
    </lineage>
</organism>
<dbReference type="KEGG" id="acaf:CA12_40510"/>
<keyword evidence="4" id="KW-0677">Repeat</keyword>
<feature type="transmembrane region" description="Helical" evidence="7">
    <location>
        <begin position="493"/>
        <end position="518"/>
    </location>
</feature>
<dbReference type="OrthoDB" id="9765532at2"/>
<keyword evidence="6 7" id="KW-0472">Membrane</keyword>
<evidence type="ECO:0000256" key="2">
    <source>
        <dbReference type="ARBA" id="ARBA00022448"/>
    </source>
</evidence>